<feature type="transmembrane region" description="Helical" evidence="6">
    <location>
        <begin position="12"/>
        <end position="33"/>
    </location>
</feature>
<keyword evidence="3 6" id="KW-0812">Transmembrane</keyword>
<keyword evidence="2" id="KW-0813">Transport</keyword>
<gene>
    <name evidence="8" type="ORF">RWE15_00635</name>
</gene>
<evidence type="ECO:0000256" key="2">
    <source>
        <dbReference type="ARBA" id="ARBA00022448"/>
    </source>
</evidence>
<dbReference type="SUPFAM" id="SSF103473">
    <property type="entry name" value="MFS general substrate transporter"/>
    <property type="match status" value="1"/>
</dbReference>
<evidence type="ECO:0000256" key="3">
    <source>
        <dbReference type="ARBA" id="ARBA00022692"/>
    </source>
</evidence>
<sequence>MIDLRLFKDNMFRTMSLIGLCSAAGLLGMLYAFPLMYQNVLHMSALHTGLTTFLEAVGLMVASQLMPWTLQRLGLQRLLVYSLMGAITVFILITLFVASNPWLLRLFMFGVGFFLGQTVGAAQISAFKYIKPASMARATTLFQMENRLGSVLGVAILASILGTQNTPAGEPVQLLTYQYALFGAAIFLVVACLIAFRLKDSTDHGLRLKMDRAERAE</sequence>
<dbReference type="PANTHER" id="PTHR42718:SF9">
    <property type="entry name" value="MAJOR FACILITATOR SUPERFAMILY MULTIDRUG TRANSPORTER MFSC"/>
    <property type="match status" value="1"/>
</dbReference>
<dbReference type="InterPro" id="IPR011701">
    <property type="entry name" value="MFS"/>
</dbReference>
<evidence type="ECO:0000256" key="1">
    <source>
        <dbReference type="ARBA" id="ARBA00004651"/>
    </source>
</evidence>
<dbReference type="PANTHER" id="PTHR42718">
    <property type="entry name" value="MAJOR FACILITATOR SUPERFAMILY MULTIDRUG TRANSPORTER MFSC"/>
    <property type="match status" value="1"/>
</dbReference>
<evidence type="ECO:0000256" key="6">
    <source>
        <dbReference type="SAM" id="Phobius"/>
    </source>
</evidence>
<dbReference type="InterPro" id="IPR036259">
    <property type="entry name" value="MFS_trans_sf"/>
</dbReference>
<protein>
    <submittedName>
        <fullName evidence="8">MFS transporter</fullName>
    </submittedName>
</protein>
<proteinExistence type="predicted"/>
<feature type="transmembrane region" description="Helical" evidence="6">
    <location>
        <begin position="78"/>
        <end position="98"/>
    </location>
</feature>
<feature type="transmembrane region" description="Helical" evidence="6">
    <location>
        <begin position="177"/>
        <end position="198"/>
    </location>
</feature>
<keyword evidence="9" id="KW-1185">Reference proteome</keyword>
<feature type="transmembrane region" description="Helical" evidence="6">
    <location>
        <begin position="45"/>
        <end position="66"/>
    </location>
</feature>
<reference evidence="8 9" key="1">
    <citation type="submission" date="2023-10" db="EMBL/GenBank/DDBJ databases">
        <title>Virgibacillus halophilus 5B73C genome.</title>
        <authorList>
            <person name="Miliotis G."/>
            <person name="Sengupta P."/>
            <person name="Hameed A."/>
            <person name="Chuvochina M."/>
            <person name="Mcdonagh F."/>
            <person name="Simpson A.C."/>
            <person name="Singh N.K."/>
            <person name="Rekha P.D."/>
            <person name="Raman K."/>
            <person name="Hugenholtz P."/>
            <person name="Venkateswaran K."/>
        </authorList>
    </citation>
    <scope>NUCLEOTIDE SEQUENCE [LARGE SCALE GENOMIC DNA]</scope>
    <source>
        <strain evidence="8 9">5B73C</strain>
    </source>
</reference>
<evidence type="ECO:0000313" key="9">
    <source>
        <dbReference type="Proteomes" id="UP001281447"/>
    </source>
</evidence>
<comment type="subcellular location">
    <subcellularLocation>
        <location evidence="1">Cell membrane</location>
        <topology evidence="1">Multi-pass membrane protein</topology>
    </subcellularLocation>
</comment>
<dbReference type="Proteomes" id="UP001281447">
    <property type="component" value="Unassembled WGS sequence"/>
</dbReference>
<accession>A0ABU5C1P0</accession>
<dbReference type="InterPro" id="IPR020846">
    <property type="entry name" value="MFS_dom"/>
</dbReference>
<dbReference type="Gene3D" id="1.20.1250.20">
    <property type="entry name" value="MFS general substrate transporter like domains"/>
    <property type="match status" value="1"/>
</dbReference>
<evidence type="ECO:0000256" key="4">
    <source>
        <dbReference type="ARBA" id="ARBA00022989"/>
    </source>
</evidence>
<dbReference type="EMBL" id="JAWDIP010000003">
    <property type="protein sequence ID" value="MDY0393212.1"/>
    <property type="molecule type" value="Genomic_DNA"/>
</dbReference>
<dbReference type="Pfam" id="PF07690">
    <property type="entry name" value="MFS_1"/>
    <property type="match status" value="1"/>
</dbReference>
<evidence type="ECO:0000259" key="7">
    <source>
        <dbReference type="PROSITE" id="PS50850"/>
    </source>
</evidence>
<evidence type="ECO:0000313" key="8">
    <source>
        <dbReference type="EMBL" id="MDY0393212.1"/>
    </source>
</evidence>
<keyword evidence="4 6" id="KW-1133">Transmembrane helix</keyword>
<feature type="transmembrane region" description="Helical" evidence="6">
    <location>
        <begin position="104"/>
        <end position="127"/>
    </location>
</feature>
<organism evidence="8 9">
    <name type="scientific">Tigheibacillus halophilus</name>
    <dbReference type="NCBI Taxonomy" id="361280"/>
    <lineage>
        <taxon>Bacteria</taxon>
        <taxon>Bacillati</taxon>
        <taxon>Bacillota</taxon>
        <taxon>Bacilli</taxon>
        <taxon>Bacillales</taxon>
        <taxon>Bacillaceae</taxon>
        <taxon>Tigheibacillus</taxon>
    </lineage>
</organism>
<feature type="transmembrane region" description="Helical" evidence="6">
    <location>
        <begin position="148"/>
        <end position="165"/>
    </location>
</feature>
<evidence type="ECO:0000256" key="5">
    <source>
        <dbReference type="ARBA" id="ARBA00023136"/>
    </source>
</evidence>
<comment type="caution">
    <text evidence="8">The sequence shown here is derived from an EMBL/GenBank/DDBJ whole genome shotgun (WGS) entry which is preliminary data.</text>
</comment>
<dbReference type="PROSITE" id="PS50850">
    <property type="entry name" value="MFS"/>
    <property type="match status" value="1"/>
</dbReference>
<keyword evidence="5 6" id="KW-0472">Membrane</keyword>
<name>A0ABU5C1P0_9BACI</name>
<feature type="domain" description="Major facilitator superfamily (MFS) profile" evidence="7">
    <location>
        <begin position="1"/>
        <end position="203"/>
    </location>
</feature>